<dbReference type="SUPFAM" id="SSF55166">
    <property type="entry name" value="Hedgehog/DD-peptidase"/>
    <property type="match status" value="1"/>
</dbReference>
<organism evidence="2 3">
    <name type="scientific">Aminobacter niigataensis</name>
    <dbReference type="NCBI Taxonomy" id="83265"/>
    <lineage>
        <taxon>Bacteria</taxon>
        <taxon>Pseudomonadati</taxon>
        <taxon>Pseudomonadota</taxon>
        <taxon>Alphaproteobacteria</taxon>
        <taxon>Hyphomicrobiales</taxon>
        <taxon>Phyllobacteriaceae</taxon>
        <taxon>Aminobacter</taxon>
    </lineage>
</organism>
<gene>
    <name evidence="2" type="ORF">GGQ99_004814</name>
</gene>
<evidence type="ECO:0000259" key="1">
    <source>
        <dbReference type="Pfam" id="PF13539"/>
    </source>
</evidence>
<sequence length="161" mass="18581">MTTANAWPTQADVRKFYGEPGNPQCTAGMVDLAYPMRIAWDLNQRITRFRCHGKVEAPLERIFRNTLAHYGEAKIKALGLDLFGGCYNLRQMRGSKAWSMHSWGIAVDLDPARNQLKWGRDRAVFAKPEYEPFWQIVEAEGALSLGRARNYDWMHFQFARL</sequence>
<evidence type="ECO:0000313" key="3">
    <source>
        <dbReference type="Proteomes" id="UP000539538"/>
    </source>
</evidence>
<proteinExistence type="predicted"/>
<dbReference type="Proteomes" id="UP000539538">
    <property type="component" value="Unassembled WGS sequence"/>
</dbReference>
<dbReference type="Gene3D" id="3.30.1380.10">
    <property type="match status" value="1"/>
</dbReference>
<accession>A0ABR6L8A1</accession>
<comment type="caution">
    <text evidence="2">The sequence shown here is derived from an EMBL/GenBank/DDBJ whole genome shotgun (WGS) entry which is preliminary data.</text>
</comment>
<evidence type="ECO:0000313" key="2">
    <source>
        <dbReference type="EMBL" id="MBB4653030.1"/>
    </source>
</evidence>
<dbReference type="Pfam" id="PF13539">
    <property type="entry name" value="Peptidase_M15_4"/>
    <property type="match status" value="1"/>
</dbReference>
<dbReference type="EMBL" id="JACHOT010000009">
    <property type="protein sequence ID" value="MBB4653030.1"/>
    <property type="molecule type" value="Genomic_DNA"/>
</dbReference>
<keyword evidence="3" id="KW-1185">Reference proteome</keyword>
<feature type="domain" description="Peptidase M15C" evidence="1">
    <location>
        <begin position="93"/>
        <end position="157"/>
    </location>
</feature>
<reference evidence="2 3" key="1">
    <citation type="submission" date="2020-08" db="EMBL/GenBank/DDBJ databases">
        <title>Genomic Encyclopedia of Type Strains, Phase IV (KMG-IV): sequencing the most valuable type-strain genomes for metagenomic binning, comparative biology and taxonomic classification.</title>
        <authorList>
            <person name="Goeker M."/>
        </authorList>
    </citation>
    <scope>NUCLEOTIDE SEQUENCE [LARGE SCALE GENOMIC DNA]</scope>
    <source>
        <strain evidence="2 3">DSM 7050</strain>
    </source>
</reference>
<name>A0ABR6L8A1_9HYPH</name>
<dbReference type="InterPro" id="IPR009045">
    <property type="entry name" value="Zn_M74/Hedgehog-like"/>
</dbReference>
<protein>
    <recommendedName>
        <fullName evidence="1">Peptidase M15C domain-containing protein</fullName>
    </recommendedName>
</protein>
<dbReference type="InterPro" id="IPR039561">
    <property type="entry name" value="Peptidase_M15C"/>
</dbReference>
<dbReference type="RefSeq" id="WP_183264426.1">
    <property type="nucleotide sequence ID" value="NZ_BAAAVZ010000026.1"/>
</dbReference>